<dbReference type="Pfam" id="PF01257">
    <property type="entry name" value="2Fe-2S_thioredx"/>
    <property type="match status" value="1"/>
</dbReference>
<keyword evidence="3" id="KW-0411">Iron-sulfur</keyword>
<dbReference type="InterPro" id="IPR036249">
    <property type="entry name" value="Thioredoxin-like_sf"/>
</dbReference>
<evidence type="ECO:0000256" key="1">
    <source>
        <dbReference type="ARBA" id="ARBA00022723"/>
    </source>
</evidence>
<evidence type="ECO:0000313" key="4">
    <source>
        <dbReference type="EMBL" id="OJJ25405.1"/>
    </source>
</evidence>
<reference evidence="4" key="1">
    <citation type="submission" date="2016-10" db="EMBL/GenBank/DDBJ databases">
        <title>CRISPR-Cas defence system in Roseofilum reptotaenium: evidence of a bacteriophage-cyanobacterium arms race in the coral black band disease.</title>
        <authorList>
            <person name="Buerger P."/>
            <person name="Wood-Charlson E.M."/>
            <person name="Weynberg K.D."/>
            <person name="Willis B."/>
            <person name="Van Oppen M.J."/>
        </authorList>
    </citation>
    <scope>NUCLEOTIDE SEQUENCE [LARGE SCALE GENOMIC DNA]</scope>
    <source>
        <strain evidence="4">AO1-A</strain>
    </source>
</reference>
<accession>A0A1L9QRU4</accession>
<evidence type="ECO:0000313" key="5">
    <source>
        <dbReference type="Proteomes" id="UP000183940"/>
    </source>
</evidence>
<dbReference type="PANTHER" id="PTHR43578">
    <property type="entry name" value="NADH-QUINONE OXIDOREDUCTASE SUBUNIT F"/>
    <property type="match status" value="1"/>
</dbReference>
<comment type="caution">
    <text evidence="4">The sequence shown here is derived from an EMBL/GenBank/DDBJ whole genome shotgun (WGS) entry which is preliminary data.</text>
</comment>
<evidence type="ECO:0000256" key="2">
    <source>
        <dbReference type="ARBA" id="ARBA00023004"/>
    </source>
</evidence>
<dbReference type="STRING" id="1925591.BI308_11460"/>
<keyword evidence="5" id="KW-1185">Reference proteome</keyword>
<keyword evidence="1" id="KW-0479">Metal-binding</keyword>
<dbReference type="GO" id="GO:0051536">
    <property type="term" value="F:iron-sulfur cluster binding"/>
    <property type="evidence" value="ECO:0007669"/>
    <property type="project" value="UniProtKB-KW"/>
</dbReference>
<dbReference type="Proteomes" id="UP000183940">
    <property type="component" value="Unassembled WGS sequence"/>
</dbReference>
<dbReference type="EMBL" id="MLAW01000017">
    <property type="protein sequence ID" value="OJJ25405.1"/>
    <property type="molecule type" value="Genomic_DNA"/>
</dbReference>
<dbReference type="Gene3D" id="3.40.30.10">
    <property type="entry name" value="Glutaredoxin"/>
    <property type="match status" value="1"/>
</dbReference>
<sequence length="110" mass="12503">MGKGSENSPEEVNCRYVWLCQHESCTRQGSAEVLAAFEGYASETVKVEAVGCQGQCNLAPTVRVLPDETWYCRVKPEDVSEIVESHLQGGEPVQRLLHPRIHWQYQYYSE</sequence>
<dbReference type="PANTHER" id="PTHR43578:SF3">
    <property type="entry name" value="NADH-QUINONE OXIDOREDUCTASE SUBUNIT F"/>
    <property type="match status" value="1"/>
</dbReference>
<dbReference type="GO" id="GO:0046872">
    <property type="term" value="F:metal ion binding"/>
    <property type="evidence" value="ECO:0007669"/>
    <property type="project" value="UniProtKB-KW"/>
</dbReference>
<protein>
    <submittedName>
        <fullName evidence="4">2Fe-2S ferredoxin</fullName>
    </submittedName>
</protein>
<dbReference type="CDD" id="cd02980">
    <property type="entry name" value="TRX_Fd_family"/>
    <property type="match status" value="1"/>
</dbReference>
<keyword evidence="2" id="KW-0408">Iron</keyword>
<dbReference type="SUPFAM" id="SSF52833">
    <property type="entry name" value="Thioredoxin-like"/>
    <property type="match status" value="1"/>
</dbReference>
<evidence type="ECO:0000256" key="3">
    <source>
        <dbReference type="ARBA" id="ARBA00023014"/>
    </source>
</evidence>
<name>A0A1L9QRU4_9CYAN</name>
<dbReference type="AlphaFoldDB" id="A0A1L9QRU4"/>
<gene>
    <name evidence="4" type="ORF">BI308_11460</name>
</gene>
<proteinExistence type="predicted"/>
<organism evidence="4 5">
    <name type="scientific">Roseofilum reptotaenium AO1-A</name>
    <dbReference type="NCBI Taxonomy" id="1925591"/>
    <lineage>
        <taxon>Bacteria</taxon>
        <taxon>Bacillati</taxon>
        <taxon>Cyanobacteriota</taxon>
        <taxon>Cyanophyceae</taxon>
        <taxon>Desertifilales</taxon>
        <taxon>Desertifilaceae</taxon>
        <taxon>Roseofilum</taxon>
    </lineage>
</organism>